<protein>
    <submittedName>
        <fullName evidence="2">Uncharacterized protein</fullName>
    </submittedName>
</protein>
<name>A0A4Y8ZTV7_9SPHN</name>
<dbReference type="RefSeq" id="WP_135084190.1">
    <property type="nucleotide sequence ID" value="NZ_SPDV01000007.1"/>
</dbReference>
<feature type="chain" id="PRO_5021189868" evidence="1">
    <location>
        <begin position="24"/>
        <end position="159"/>
    </location>
</feature>
<comment type="caution">
    <text evidence="2">The sequence shown here is derived from an EMBL/GenBank/DDBJ whole genome shotgun (WGS) entry which is preliminary data.</text>
</comment>
<dbReference type="Proteomes" id="UP000298213">
    <property type="component" value="Unassembled WGS sequence"/>
</dbReference>
<accession>A0A4Y8ZTV7</accession>
<evidence type="ECO:0000313" key="2">
    <source>
        <dbReference type="EMBL" id="TFI59478.1"/>
    </source>
</evidence>
<gene>
    <name evidence="2" type="ORF">E2493_04615</name>
</gene>
<evidence type="ECO:0000313" key="3">
    <source>
        <dbReference type="Proteomes" id="UP000298213"/>
    </source>
</evidence>
<proteinExistence type="predicted"/>
<keyword evidence="3" id="KW-1185">Reference proteome</keyword>
<evidence type="ECO:0000256" key="1">
    <source>
        <dbReference type="SAM" id="SignalP"/>
    </source>
</evidence>
<feature type="signal peptide" evidence="1">
    <location>
        <begin position="1"/>
        <end position="23"/>
    </location>
</feature>
<sequence length="159" mass="17035">MPSSVRFRLIVGAALLLSLGGKAALSRTAPDGGNADFVSAAVDTLRQQGFVVTREVRPFATVIHAQRGDCRLLAAEYRAHGTMAEPLAALATPVGPLRFIWRGETREAAPKIAPLMHFYVRRELRRIGFAPDHLPITAVAASRGCKDPVDWGALAALPA</sequence>
<reference evidence="2 3" key="1">
    <citation type="submission" date="2019-03" db="EMBL/GenBank/DDBJ databases">
        <title>Genome sequence of Sphingomonas sp. 17J27-24.</title>
        <authorList>
            <person name="Kim M."/>
            <person name="Maeng S."/>
            <person name="Sathiyaraj S."/>
        </authorList>
    </citation>
    <scope>NUCLEOTIDE SEQUENCE [LARGE SCALE GENOMIC DNA]</scope>
    <source>
        <strain evidence="2 3">17J27-24</strain>
    </source>
</reference>
<dbReference type="AlphaFoldDB" id="A0A4Y8ZTV7"/>
<keyword evidence="1" id="KW-0732">Signal</keyword>
<dbReference type="OrthoDB" id="7595129at2"/>
<organism evidence="2 3">
    <name type="scientific">Sphingomonas parva</name>
    <dbReference type="NCBI Taxonomy" id="2555898"/>
    <lineage>
        <taxon>Bacteria</taxon>
        <taxon>Pseudomonadati</taxon>
        <taxon>Pseudomonadota</taxon>
        <taxon>Alphaproteobacteria</taxon>
        <taxon>Sphingomonadales</taxon>
        <taxon>Sphingomonadaceae</taxon>
        <taxon>Sphingomonas</taxon>
    </lineage>
</organism>
<dbReference type="EMBL" id="SPDV01000007">
    <property type="protein sequence ID" value="TFI59478.1"/>
    <property type="molecule type" value="Genomic_DNA"/>
</dbReference>